<keyword evidence="5 7" id="KW-1133">Transmembrane helix</keyword>
<dbReference type="EMBL" id="JAHQXE010000001">
    <property type="protein sequence ID" value="MBV0900958.1"/>
    <property type="molecule type" value="Genomic_DNA"/>
</dbReference>
<protein>
    <submittedName>
        <fullName evidence="10">DUF4040 domain-containing protein</fullName>
    </submittedName>
</protein>
<feature type="domain" description="MrpA C-terminal/MbhE" evidence="9">
    <location>
        <begin position="125"/>
        <end position="176"/>
    </location>
</feature>
<feature type="transmembrane region" description="Helical" evidence="7">
    <location>
        <begin position="6"/>
        <end position="24"/>
    </location>
</feature>
<feature type="domain" description="MrpA C-terminal/MbhD" evidence="8">
    <location>
        <begin position="12"/>
        <end position="76"/>
    </location>
</feature>
<keyword evidence="4 7" id="KW-0812">Transmembrane</keyword>
<feature type="transmembrane region" description="Helical" evidence="7">
    <location>
        <begin position="158"/>
        <end position="175"/>
    </location>
</feature>
<dbReference type="PANTHER" id="PTHR43373">
    <property type="entry name" value="NA(+)/H(+) ANTIPORTER SUBUNIT"/>
    <property type="match status" value="1"/>
</dbReference>
<dbReference type="Proteomes" id="UP001166304">
    <property type="component" value="Unassembled WGS sequence"/>
</dbReference>
<evidence type="ECO:0000256" key="1">
    <source>
        <dbReference type="ARBA" id="ARBA00004651"/>
    </source>
</evidence>
<feature type="transmembrane region" description="Helical" evidence="7">
    <location>
        <begin position="31"/>
        <end position="48"/>
    </location>
</feature>
<dbReference type="InterPro" id="IPR046806">
    <property type="entry name" value="MrpA_C/MbhE"/>
</dbReference>
<sequence length="181" mass="18844">MTLTLIEGALLVFVLGCALGAALLKDVLASVMAFAAYSLGVSIIWVILEAPDVGLTEAAVGAGIMTILFLLALANTVRPQEDQILERVRFRTVAFVGAFVLVMLATVPSLPAIGADGAANPVVSGEVTQYYLANAYEQTEVHNAVTAVLAAYRGFDTLGEAVVVFSAGVAALTVLRQEVFA</sequence>
<dbReference type="AlphaFoldDB" id="A0AA41FYI7"/>
<comment type="caution">
    <text evidence="10">The sequence shown here is derived from an EMBL/GenBank/DDBJ whole genome shotgun (WGS) entry which is preliminary data.</text>
</comment>
<evidence type="ECO:0000313" key="11">
    <source>
        <dbReference type="Proteomes" id="UP001166304"/>
    </source>
</evidence>
<dbReference type="Pfam" id="PF20501">
    <property type="entry name" value="MbhE"/>
    <property type="match status" value="1"/>
</dbReference>
<feature type="transmembrane region" description="Helical" evidence="7">
    <location>
        <begin position="54"/>
        <end position="73"/>
    </location>
</feature>
<evidence type="ECO:0000256" key="3">
    <source>
        <dbReference type="ARBA" id="ARBA00022475"/>
    </source>
</evidence>
<dbReference type="Pfam" id="PF13244">
    <property type="entry name" value="MbhD"/>
    <property type="match status" value="1"/>
</dbReference>
<dbReference type="GO" id="GO:0005886">
    <property type="term" value="C:plasma membrane"/>
    <property type="evidence" value="ECO:0007669"/>
    <property type="project" value="UniProtKB-SubCell"/>
</dbReference>
<comment type="subcellular location">
    <subcellularLocation>
        <location evidence="1">Cell membrane</location>
        <topology evidence="1">Multi-pass membrane protein</topology>
    </subcellularLocation>
</comment>
<dbReference type="NCBIfam" id="NF009159">
    <property type="entry name" value="PRK12504.1"/>
    <property type="match status" value="1"/>
</dbReference>
<keyword evidence="3" id="KW-1003">Cell membrane</keyword>
<evidence type="ECO:0000256" key="5">
    <source>
        <dbReference type="ARBA" id="ARBA00022989"/>
    </source>
</evidence>
<name>A0AA41FYI7_9EURY</name>
<gene>
    <name evidence="10" type="ORF">KTS37_04070</name>
</gene>
<keyword evidence="6 7" id="KW-0472">Membrane</keyword>
<evidence type="ECO:0000256" key="6">
    <source>
        <dbReference type="ARBA" id="ARBA00023136"/>
    </source>
</evidence>
<dbReference type="PANTHER" id="PTHR43373:SF1">
    <property type="entry name" value="NA(+)_H(+) ANTIPORTER SUBUNIT A"/>
    <property type="match status" value="1"/>
</dbReference>
<evidence type="ECO:0000256" key="2">
    <source>
        <dbReference type="ARBA" id="ARBA00022448"/>
    </source>
</evidence>
<evidence type="ECO:0000259" key="9">
    <source>
        <dbReference type="Pfam" id="PF20501"/>
    </source>
</evidence>
<organism evidence="10 11">
    <name type="scientific">Haloarcula salina</name>
    <dbReference type="NCBI Taxonomy" id="1429914"/>
    <lineage>
        <taxon>Archaea</taxon>
        <taxon>Methanobacteriati</taxon>
        <taxon>Methanobacteriota</taxon>
        <taxon>Stenosarchaea group</taxon>
        <taxon>Halobacteria</taxon>
        <taxon>Halobacteriales</taxon>
        <taxon>Haloarculaceae</taxon>
        <taxon>Haloarcula</taxon>
    </lineage>
</organism>
<proteinExistence type="predicted"/>
<evidence type="ECO:0000256" key="4">
    <source>
        <dbReference type="ARBA" id="ARBA00022692"/>
    </source>
</evidence>
<keyword evidence="2" id="KW-0813">Transport</keyword>
<reference evidence="10" key="1">
    <citation type="submission" date="2021-06" db="EMBL/GenBank/DDBJ databases">
        <title>New haloarchaea isolates fom saline soil.</title>
        <authorList>
            <person name="Duran-Viseras A."/>
            <person name="Sanchez-Porro C.S."/>
            <person name="Ventosa A."/>
        </authorList>
    </citation>
    <scope>NUCLEOTIDE SEQUENCE</scope>
    <source>
        <strain evidence="10">JCM 18369</strain>
    </source>
</reference>
<dbReference type="InterPro" id="IPR025383">
    <property type="entry name" value="MrpA_C/MbhD"/>
</dbReference>
<dbReference type="InterPro" id="IPR050616">
    <property type="entry name" value="CPA3_Na-H_Antiporter_A"/>
</dbReference>
<evidence type="ECO:0000259" key="8">
    <source>
        <dbReference type="Pfam" id="PF13244"/>
    </source>
</evidence>
<dbReference type="InterPro" id="IPR042106">
    <property type="entry name" value="Nuo/plastoQ_OxRdtase_6_NuoJ"/>
</dbReference>
<keyword evidence="11" id="KW-1185">Reference proteome</keyword>
<feature type="transmembrane region" description="Helical" evidence="7">
    <location>
        <begin position="93"/>
        <end position="113"/>
    </location>
</feature>
<dbReference type="Gene3D" id="1.20.120.1200">
    <property type="entry name" value="NADH-ubiquinone/plastoquinone oxidoreductase chain 6, subunit NuoJ"/>
    <property type="match status" value="1"/>
</dbReference>
<dbReference type="RefSeq" id="WP_162411772.1">
    <property type="nucleotide sequence ID" value="NZ_JAHQXE010000001.1"/>
</dbReference>
<evidence type="ECO:0000256" key="7">
    <source>
        <dbReference type="SAM" id="Phobius"/>
    </source>
</evidence>
<accession>A0AA41FYI7</accession>
<evidence type="ECO:0000313" key="10">
    <source>
        <dbReference type="EMBL" id="MBV0900958.1"/>
    </source>
</evidence>